<sequence>MEAARTTDTCPVTYIKFPPHAKALQERRTNFTLPGYKDYPDPQNALTAILLNRKQRATRHQFYRIDINPDLITTFPKKLEATKIFILNAYSRPRNHDHRFNIRLTLKRREVGSQAPLVVVDLNTPHTTWGYRQSNKKRTDLWEQKQLRHFSILTSSRTATRKANAIQVDTAPDRTFALHTRCVE</sequence>
<dbReference type="VEuPathDB" id="VectorBase:HLOH_056366"/>
<organism evidence="1 2">
    <name type="scientific">Haemaphysalis longicornis</name>
    <name type="common">Bush tick</name>
    <dbReference type="NCBI Taxonomy" id="44386"/>
    <lineage>
        <taxon>Eukaryota</taxon>
        <taxon>Metazoa</taxon>
        <taxon>Ecdysozoa</taxon>
        <taxon>Arthropoda</taxon>
        <taxon>Chelicerata</taxon>
        <taxon>Arachnida</taxon>
        <taxon>Acari</taxon>
        <taxon>Parasitiformes</taxon>
        <taxon>Ixodida</taxon>
        <taxon>Ixodoidea</taxon>
        <taxon>Ixodidae</taxon>
        <taxon>Haemaphysalinae</taxon>
        <taxon>Haemaphysalis</taxon>
    </lineage>
</organism>
<keyword evidence="2" id="KW-1185">Reference proteome</keyword>
<comment type="caution">
    <text evidence="1">The sequence shown here is derived from an EMBL/GenBank/DDBJ whole genome shotgun (WGS) entry which is preliminary data.</text>
</comment>
<dbReference type="SUPFAM" id="SSF56219">
    <property type="entry name" value="DNase I-like"/>
    <property type="match status" value="1"/>
</dbReference>
<reference evidence="1 2" key="1">
    <citation type="journal article" date="2020" name="Cell">
        <title>Large-Scale Comparative Analyses of Tick Genomes Elucidate Their Genetic Diversity and Vector Capacities.</title>
        <authorList>
            <consortium name="Tick Genome and Microbiome Consortium (TIGMIC)"/>
            <person name="Jia N."/>
            <person name="Wang J."/>
            <person name="Shi W."/>
            <person name="Du L."/>
            <person name="Sun Y."/>
            <person name="Zhan W."/>
            <person name="Jiang J.F."/>
            <person name="Wang Q."/>
            <person name="Zhang B."/>
            <person name="Ji P."/>
            <person name="Bell-Sakyi L."/>
            <person name="Cui X.M."/>
            <person name="Yuan T.T."/>
            <person name="Jiang B.G."/>
            <person name="Yang W.F."/>
            <person name="Lam T.T."/>
            <person name="Chang Q.C."/>
            <person name="Ding S.J."/>
            <person name="Wang X.J."/>
            <person name="Zhu J.G."/>
            <person name="Ruan X.D."/>
            <person name="Zhao L."/>
            <person name="Wei J.T."/>
            <person name="Ye R.Z."/>
            <person name="Que T.C."/>
            <person name="Du C.H."/>
            <person name="Zhou Y.H."/>
            <person name="Cheng J.X."/>
            <person name="Dai P.F."/>
            <person name="Guo W.B."/>
            <person name="Han X.H."/>
            <person name="Huang E.J."/>
            <person name="Li L.F."/>
            <person name="Wei W."/>
            <person name="Gao Y.C."/>
            <person name="Liu J.Z."/>
            <person name="Shao H.Z."/>
            <person name="Wang X."/>
            <person name="Wang C.C."/>
            <person name="Yang T.C."/>
            <person name="Huo Q.B."/>
            <person name="Li W."/>
            <person name="Chen H.Y."/>
            <person name="Chen S.E."/>
            <person name="Zhou L.G."/>
            <person name="Ni X.B."/>
            <person name="Tian J.H."/>
            <person name="Sheng Y."/>
            <person name="Liu T."/>
            <person name="Pan Y.S."/>
            <person name="Xia L.Y."/>
            <person name="Li J."/>
            <person name="Zhao F."/>
            <person name="Cao W.C."/>
        </authorList>
    </citation>
    <scope>NUCLEOTIDE SEQUENCE [LARGE SCALE GENOMIC DNA]</scope>
    <source>
        <strain evidence="1">HaeL-2018</strain>
    </source>
</reference>
<dbReference type="InterPro" id="IPR036691">
    <property type="entry name" value="Endo/exonu/phosph_ase_sf"/>
</dbReference>
<name>A0A9J6GUA8_HAELO</name>
<accession>A0A9J6GUA8</accession>
<dbReference type="Gene3D" id="3.60.10.10">
    <property type="entry name" value="Endonuclease/exonuclease/phosphatase"/>
    <property type="match status" value="1"/>
</dbReference>
<evidence type="ECO:0000313" key="1">
    <source>
        <dbReference type="EMBL" id="KAH9379066.1"/>
    </source>
</evidence>
<dbReference type="AlphaFoldDB" id="A0A9J6GUA8"/>
<dbReference type="Proteomes" id="UP000821853">
    <property type="component" value="Unassembled WGS sequence"/>
</dbReference>
<gene>
    <name evidence="1" type="ORF">HPB48_021931</name>
</gene>
<dbReference type="EMBL" id="JABSTR010000009">
    <property type="protein sequence ID" value="KAH9379066.1"/>
    <property type="molecule type" value="Genomic_DNA"/>
</dbReference>
<proteinExistence type="predicted"/>
<protein>
    <submittedName>
        <fullName evidence="1">Uncharacterized protein</fullName>
    </submittedName>
</protein>
<evidence type="ECO:0000313" key="2">
    <source>
        <dbReference type="Proteomes" id="UP000821853"/>
    </source>
</evidence>